<evidence type="ECO:0000259" key="7">
    <source>
        <dbReference type="PROSITE" id="PS51704"/>
    </source>
</evidence>
<gene>
    <name evidence="8" type="ORF">FB555_002087</name>
</gene>
<dbReference type="EMBL" id="JACGWU010000009">
    <property type="protein sequence ID" value="MBA8829960.1"/>
    <property type="molecule type" value="Genomic_DNA"/>
</dbReference>
<evidence type="ECO:0000256" key="3">
    <source>
        <dbReference type="ARBA" id="ARBA00022729"/>
    </source>
</evidence>
<name>A0A7W3JVH9_9MICO</name>
<comment type="catalytic activity">
    <reaction evidence="6">
        <text>a sn-glycero-3-phosphodiester + H2O = an alcohol + sn-glycerol 3-phosphate + H(+)</text>
        <dbReference type="Rhea" id="RHEA:12969"/>
        <dbReference type="ChEBI" id="CHEBI:15377"/>
        <dbReference type="ChEBI" id="CHEBI:15378"/>
        <dbReference type="ChEBI" id="CHEBI:30879"/>
        <dbReference type="ChEBI" id="CHEBI:57597"/>
        <dbReference type="ChEBI" id="CHEBI:83408"/>
        <dbReference type="EC" id="3.1.4.46"/>
    </reaction>
</comment>
<evidence type="ECO:0000256" key="5">
    <source>
        <dbReference type="ARBA" id="ARBA00022801"/>
    </source>
</evidence>
<keyword evidence="3" id="KW-0732">Signal</keyword>
<keyword evidence="4" id="KW-0319">Glycerol metabolism</keyword>
<reference evidence="8 9" key="1">
    <citation type="submission" date="2020-07" db="EMBL/GenBank/DDBJ databases">
        <title>Sequencing the genomes of 1000 actinobacteria strains.</title>
        <authorList>
            <person name="Klenk H.-P."/>
        </authorList>
    </citation>
    <scope>NUCLEOTIDE SEQUENCE [LARGE SCALE GENOMIC DNA]</scope>
    <source>
        <strain evidence="8 9">DSM 23737</strain>
    </source>
</reference>
<dbReference type="AlphaFoldDB" id="A0A7W3JVH9"/>
<dbReference type="RefSeq" id="WP_343046460.1">
    <property type="nucleotide sequence ID" value="NZ_JACGWU010000009.1"/>
</dbReference>
<evidence type="ECO:0000256" key="4">
    <source>
        <dbReference type="ARBA" id="ARBA00022798"/>
    </source>
</evidence>
<evidence type="ECO:0000256" key="1">
    <source>
        <dbReference type="ARBA" id="ARBA00007277"/>
    </source>
</evidence>
<dbReference type="Pfam" id="PF03009">
    <property type="entry name" value="GDPD"/>
    <property type="match status" value="1"/>
</dbReference>
<dbReference type="GO" id="GO:0006629">
    <property type="term" value="P:lipid metabolic process"/>
    <property type="evidence" value="ECO:0007669"/>
    <property type="project" value="InterPro"/>
</dbReference>
<dbReference type="EC" id="3.1.4.46" evidence="2"/>
<dbReference type="PANTHER" id="PTHR43620:SF7">
    <property type="entry name" value="GLYCEROPHOSPHODIESTER PHOSPHODIESTERASE GDPD5-RELATED"/>
    <property type="match status" value="1"/>
</dbReference>
<keyword evidence="9" id="KW-1185">Reference proteome</keyword>
<organism evidence="8 9">
    <name type="scientific">Alpinimonas psychrophila</name>
    <dbReference type="NCBI Taxonomy" id="748908"/>
    <lineage>
        <taxon>Bacteria</taxon>
        <taxon>Bacillati</taxon>
        <taxon>Actinomycetota</taxon>
        <taxon>Actinomycetes</taxon>
        <taxon>Micrococcales</taxon>
        <taxon>Microbacteriaceae</taxon>
        <taxon>Alpinimonas</taxon>
    </lineage>
</organism>
<dbReference type="Proteomes" id="UP000524237">
    <property type="component" value="Unassembled WGS sequence"/>
</dbReference>
<evidence type="ECO:0000313" key="8">
    <source>
        <dbReference type="EMBL" id="MBA8829960.1"/>
    </source>
</evidence>
<proteinExistence type="inferred from homology"/>
<dbReference type="Gene3D" id="3.20.20.190">
    <property type="entry name" value="Phosphatidylinositol (PI) phosphodiesterase"/>
    <property type="match status" value="1"/>
</dbReference>
<feature type="domain" description="GP-PDE" evidence="7">
    <location>
        <begin position="9"/>
        <end position="336"/>
    </location>
</feature>
<comment type="similarity">
    <text evidence="1">Belongs to the glycerophosphoryl diester phosphodiesterase family.</text>
</comment>
<dbReference type="InterPro" id="IPR017946">
    <property type="entry name" value="PLC-like_Pdiesterase_TIM-brl"/>
</dbReference>
<dbReference type="InterPro" id="IPR030395">
    <property type="entry name" value="GP_PDE_dom"/>
</dbReference>
<keyword evidence="5 8" id="KW-0378">Hydrolase</keyword>
<dbReference type="GO" id="GO:0042597">
    <property type="term" value="C:periplasmic space"/>
    <property type="evidence" value="ECO:0007669"/>
    <property type="project" value="TreeGrafter"/>
</dbReference>
<dbReference type="SUPFAM" id="SSF51695">
    <property type="entry name" value="PLC-like phosphodiesterases"/>
    <property type="match status" value="1"/>
</dbReference>
<dbReference type="PANTHER" id="PTHR43620">
    <property type="entry name" value="GLYCEROPHOSPHORYL DIESTER PHOSPHODIESTERASE"/>
    <property type="match status" value="1"/>
</dbReference>
<evidence type="ECO:0000256" key="6">
    <source>
        <dbReference type="ARBA" id="ARBA00047512"/>
    </source>
</evidence>
<protein>
    <recommendedName>
        <fullName evidence="2">glycerophosphodiester phosphodiesterase</fullName>
        <ecNumber evidence="2">3.1.4.46</ecNumber>
    </recommendedName>
</protein>
<dbReference type="PROSITE" id="PS51704">
    <property type="entry name" value="GP_PDE"/>
    <property type="match status" value="1"/>
</dbReference>
<comment type="caution">
    <text evidence="8">The sequence shown here is derived from an EMBL/GenBank/DDBJ whole genome shotgun (WGS) entry which is preliminary data.</text>
</comment>
<sequence>MTSDINVKPSIFAHRGASGYRPEHTRSSYLLALEMSAEAIELDLVPTRDGVLVVRHESEISMSTDVGEHAEFADRHATKTVDGRTQSGFFTEDFTWAELTRLRCRERFPTMRPDSAASNDSEPILRLNDVLDLFEKTAGAGVALILELKDATYFDEQGLPLDALLEMTLQQAGWAANDPRLTIECFQKTILLRMRARGIGARHVYLMEFGGVAWDEVTWAAEQGVPSLSYIDELSDAGLEALGGTFDGLGLDARFLVDIFTGSVDAGRKIVEAAHCSGLTVFTWTLRPENRFLPLKWQVGLDQAAWGNWQGYFASLYSLGVDGVFADHPDLALAARESVSARP</sequence>
<accession>A0A7W3JVH9</accession>
<evidence type="ECO:0000313" key="9">
    <source>
        <dbReference type="Proteomes" id="UP000524237"/>
    </source>
</evidence>
<dbReference type="GO" id="GO:0006071">
    <property type="term" value="P:glycerol metabolic process"/>
    <property type="evidence" value="ECO:0007669"/>
    <property type="project" value="UniProtKB-KW"/>
</dbReference>
<evidence type="ECO:0000256" key="2">
    <source>
        <dbReference type="ARBA" id="ARBA00012247"/>
    </source>
</evidence>
<dbReference type="GO" id="GO:0008889">
    <property type="term" value="F:glycerophosphodiester phosphodiesterase activity"/>
    <property type="evidence" value="ECO:0007669"/>
    <property type="project" value="UniProtKB-EC"/>
</dbReference>